<gene>
    <name evidence="11" type="ORF">Lbir_2287</name>
    <name evidence="12" type="ORF">NCTC12437_00013</name>
</gene>
<keyword evidence="4 9" id="KW-1003">Cell membrane</keyword>
<evidence type="ECO:0000256" key="6">
    <source>
        <dbReference type="ARBA" id="ARBA00022989"/>
    </source>
</evidence>
<comment type="subcellular location">
    <subcellularLocation>
        <location evidence="9">Cell inner membrane</location>
        <topology evidence="9">Multi-pass membrane protein</topology>
    </subcellularLocation>
    <subcellularLocation>
        <location evidence="1">Cell membrane</location>
        <topology evidence="1">Multi-pass membrane protein</topology>
    </subcellularLocation>
</comment>
<reference evidence="12 14" key="2">
    <citation type="submission" date="2018-06" db="EMBL/GenBank/DDBJ databases">
        <authorList>
            <consortium name="Pathogen Informatics"/>
            <person name="Doyle S."/>
        </authorList>
    </citation>
    <scope>NUCLEOTIDE SEQUENCE [LARGE SCALE GENOMIC DNA]</scope>
    <source>
        <strain evidence="12 14">NCTC12437</strain>
    </source>
</reference>
<feature type="transmembrane region" description="Helical" evidence="9">
    <location>
        <begin position="91"/>
        <end position="113"/>
    </location>
</feature>
<evidence type="ECO:0000256" key="9">
    <source>
        <dbReference type="RuleBase" id="RU361157"/>
    </source>
</evidence>
<evidence type="ECO:0000256" key="3">
    <source>
        <dbReference type="ARBA" id="ARBA00022448"/>
    </source>
</evidence>
<dbReference type="Proteomes" id="UP000054735">
    <property type="component" value="Unassembled WGS sequence"/>
</dbReference>
<keyword evidence="7" id="KW-0625">Polysaccharide transport</keyword>
<dbReference type="GO" id="GO:0015774">
    <property type="term" value="P:polysaccharide transport"/>
    <property type="evidence" value="ECO:0007669"/>
    <property type="project" value="UniProtKB-KW"/>
</dbReference>
<dbReference type="GO" id="GO:0005886">
    <property type="term" value="C:plasma membrane"/>
    <property type="evidence" value="ECO:0007669"/>
    <property type="project" value="UniProtKB-SubCell"/>
</dbReference>
<keyword evidence="7" id="KW-0762">Sugar transport</keyword>
<feature type="domain" description="ABC transmembrane type-2" evidence="10">
    <location>
        <begin position="13"/>
        <end position="233"/>
    </location>
</feature>
<evidence type="ECO:0000256" key="8">
    <source>
        <dbReference type="ARBA" id="ARBA00023136"/>
    </source>
</evidence>
<evidence type="ECO:0000313" key="11">
    <source>
        <dbReference type="EMBL" id="KTC68754.1"/>
    </source>
</evidence>
<keyword evidence="6 9" id="KW-1133">Transmembrane helix</keyword>
<evidence type="ECO:0000256" key="5">
    <source>
        <dbReference type="ARBA" id="ARBA00022692"/>
    </source>
</evidence>
<keyword evidence="13" id="KW-1185">Reference proteome</keyword>
<accession>A0A378I676</accession>
<reference evidence="11 13" key="1">
    <citation type="submission" date="2015-11" db="EMBL/GenBank/DDBJ databases">
        <title>Genomic analysis of 38 Legionella species identifies large and diverse effector repertoires.</title>
        <authorList>
            <person name="Burstein D."/>
            <person name="Amaro F."/>
            <person name="Zusman T."/>
            <person name="Lifshitz Z."/>
            <person name="Cohen O."/>
            <person name="Gilbert J.A."/>
            <person name="Pupko T."/>
            <person name="Shuman H.A."/>
            <person name="Segal G."/>
        </authorList>
    </citation>
    <scope>NUCLEOTIDE SEQUENCE [LARGE SCALE GENOMIC DNA]</scope>
    <source>
        <strain evidence="11 13">CDC#1407-AL-14</strain>
    </source>
</reference>
<keyword evidence="3 9" id="KW-0813">Transport</keyword>
<dbReference type="Pfam" id="PF01061">
    <property type="entry name" value="ABC2_membrane"/>
    <property type="match status" value="1"/>
</dbReference>
<organism evidence="12 14">
    <name type="scientific">Legionella birminghamensis</name>
    <dbReference type="NCBI Taxonomy" id="28083"/>
    <lineage>
        <taxon>Bacteria</taxon>
        <taxon>Pseudomonadati</taxon>
        <taxon>Pseudomonadota</taxon>
        <taxon>Gammaproteobacteria</taxon>
        <taxon>Legionellales</taxon>
        <taxon>Legionellaceae</taxon>
        <taxon>Legionella</taxon>
    </lineage>
</organism>
<dbReference type="InterPro" id="IPR013525">
    <property type="entry name" value="ABC2_TM"/>
</dbReference>
<evidence type="ECO:0000259" key="10">
    <source>
        <dbReference type="PROSITE" id="PS51012"/>
    </source>
</evidence>
<dbReference type="PANTHER" id="PTHR30413:SF10">
    <property type="entry name" value="CAPSULE POLYSACCHARIDE EXPORT INNER-MEMBRANE PROTEIN CTRC"/>
    <property type="match status" value="1"/>
</dbReference>
<dbReference type="Proteomes" id="UP000255066">
    <property type="component" value="Unassembled WGS sequence"/>
</dbReference>
<sequence length="241" mass="27143">MADLRSRWRRSAMGIFWSIIQPLGMTLLLALVFSRLFHVNITYYAPYILSGLIVWEFIGSSLTGGALAFVQADAYIKQCRHPLAIYTLRLVLSNLIVLALASTVLWVWALIVMPENFGFSWIATLTVFPLLGLIIWPLASLLAYVGTRFRDVSHAMGLILQVVWFISPVYFEAKMFRNGGLSALVDYNPLYHLLQIIRAPVLEGQWPTLDNYLVCLGAAAVCTLLAVWVGSKAERRVIFYL</sequence>
<evidence type="ECO:0000256" key="7">
    <source>
        <dbReference type="ARBA" id="ARBA00023047"/>
    </source>
</evidence>
<dbReference type="PANTHER" id="PTHR30413">
    <property type="entry name" value="INNER MEMBRANE TRANSPORT PERMEASE"/>
    <property type="match status" value="1"/>
</dbReference>
<evidence type="ECO:0000256" key="2">
    <source>
        <dbReference type="ARBA" id="ARBA00007783"/>
    </source>
</evidence>
<feature type="transmembrane region" description="Helical" evidence="9">
    <location>
        <begin position="152"/>
        <end position="171"/>
    </location>
</feature>
<comment type="similarity">
    <text evidence="2 9">Belongs to the ABC-2 integral membrane protein family.</text>
</comment>
<feature type="transmembrane region" description="Helical" evidence="9">
    <location>
        <begin position="12"/>
        <end position="33"/>
    </location>
</feature>
<dbReference type="AlphaFoldDB" id="A0A378I676"/>
<keyword evidence="8 9" id="KW-0472">Membrane</keyword>
<dbReference type="InterPro" id="IPR047817">
    <property type="entry name" value="ABC2_TM_bact-type"/>
</dbReference>
<name>A0A378I676_9GAMM</name>
<dbReference type="EMBL" id="UGNW01000001">
    <property type="protein sequence ID" value="STX30260.1"/>
    <property type="molecule type" value="Genomic_DNA"/>
</dbReference>
<evidence type="ECO:0000256" key="4">
    <source>
        <dbReference type="ARBA" id="ARBA00022475"/>
    </source>
</evidence>
<feature type="transmembrane region" description="Helical" evidence="9">
    <location>
        <begin position="211"/>
        <end position="230"/>
    </location>
</feature>
<dbReference type="GO" id="GO:0140359">
    <property type="term" value="F:ABC-type transporter activity"/>
    <property type="evidence" value="ECO:0007669"/>
    <property type="project" value="InterPro"/>
</dbReference>
<feature type="transmembrane region" description="Helical" evidence="9">
    <location>
        <begin position="119"/>
        <end position="145"/>
    </location>
</feature>
<evidence type="ECO:0000313" key="13">
    <source>
        <dbReference type="Proteomes" id="UP000054735"/>
    </source>
</evidence>
<evidence type="ECO:0000313" key="14">
    <source>
        <dbReference type="Proteomes" id="UP000255066"/>
    </source>
</evidence>
<dbReference type="STRING" id="28083.Lbir_2287"/>
<proteinExistence type="inferred from homology"/>
<protein>
    <recommendedName>
        <fullName evidence="9">Transport permease protein</fullName>
    </recommendedName>
</protein>
<dbReference type="PROSITE" id="PS51012">
    <property type="entry name" value="ABC_TM2"/>
    <property type="match status" value="1"/>
</dbReference>
<keyword evidence="5 9" id="KW-0812">Transmembrane</keyword>
<evidence type="ECO:0000313" key="12">
    <source>
        <dbReference type="EMBL" id="STX30260.1"/>
    </source>
</evidence>
<dbReference type="EMBL" id="LNXT01000044">
    <property type="protein sequence ID" value="KTC68754.1"/>
    <property type="molecule type" value="Genomic_DNA"/>
</dbReference>
<dbReference type="GO" id="GO:0015920">
    <property type="term" value="P:lipopolysaccharide transport"/>
    <property type="evidence" value="ECO:0007669"/>
    <property type="project" value="TreeGrafter"/>
</dbReference>
<feature type="transmembrane region" description="Helical" evidence="9">
    <location>
        <begin position="45"/>
        <end position="70"/>
    </location>
</feature>
<evidence type="ECO:0000256" key="1">
    <source>
        <dbReference type="ARBA" id="ARBA00004651"/>
    </source>
</evidence>